<organism evidence="3 4">
    <name type="scientific">Sulfitobacter delicatus</name>
    <dbReference type="NCBI Taxonomy" id="218672"/>
    <lineage>
        <taxon>Bacteria</taxon>
        <taxon>Pseudomonadati</taxon>
        <taxon>Pseudomonadota</taxon>
        <taxon>Alphaproteobacteria</taxon>
        <taxon>Rhodobacterales</taxon>
        <taxon>Roseobacteraceae</taxon>
        <taxon>Sulfitobacter</taxon>
    </lineage>
</organism>
<evidence type="ECO:0000313" key="3">
    <source>
        <dbReference type="EMBL" id="SDG43418.1"/>
    </source>
</evidence>
<evidence type="ECO:0000313" key="4">
    <source>
        <dbReference type="Proteomes" id="UP000199399"/>
    </source>
</evidence>
<dbReference type="AlphaFoldDB" id="A0A1G7U7Q9"/>
<feature type="domain" description="Adenylyl/Guanylyl and SMODS C-terminal sensor" evidence="2">
    <location>
        <begin position="356"/>
        <end position="481"/>
    </location>
</feature>
<keyword evidence="4" id="KW-1185">Reference proteome</keyword>
<proteinExistence type="predicted"/>
<sequence>MEHNSYFEDFLKDVVNIDQGRLNSLDTSITAIQNYILKSNFGAKVRFFRRQGSLAHGTIVRPLNGQEFDADVVMMVAENAEWEPKDYLLDLRRVLWANSTYRGKTRLSDVCVTLDYAGDKKIDLMPMIQVSDKDHKINICHHRHNHFIRSEPLEFTEWLVQRNKLSGGNSFRKMSRILKYIRNHKKSFTCPSVLLTALIGYRITDNDRGTDAFSSVPKTLVTILERLDRYLARHIDVPEVLNPSPSIDYEDLGELWTIDQFRNFKDKMHLYASWARDALLEEDHNASLAKWRKLLGNNFGAGKEKTEAARNVLAVKPEAIALANDAGHSDSLVEAVMRSGVRILNATFYRPPHLRPPTWTPSHETASCYVSATFHRSGRGSSGVNVDDGSALPRDGWLRFKCTTFQLQYDKTEYFVQWRVTNTGFVAKLKGQMRGEFYDQDGQFIKWEKLSYRGVHFVEAFVIRKYDNTLACKSAPYNVVIK</sequence>
<evidence type="ECO:0000256" key="1">
    <source>
        <dbReference type="ARBA" id="ARBA00023118"/>
    </source>
</evidence>
<accession>A0A1G7U7Q9</accession>
<dbReference type="Pfam" id="PF18144">
    <property type="entry name" value="SMODS"/>
    <property type="match status" value="1"/>
</dbReference>
<dbReference type="Proteomes" id="UP000199399">
    <property type="component" value="Unassembled WGS sequence"/>
</dbReference>
<dbReference type="CDD" id="cd05400">
    <property type="entry name" value="NT_2-5OAS_ClassI-CCAase"/>
    <property type="match status" value="1"/>
</dbReference>
<dbReference type="STRING" id="218672.SAMN04489759_107185"/>
<name>A0A1G7U7Q9_9RHOB</name>
<dbReference type="RefSeq" id="WP_093743113.1">
    <property type="nucleotide sequence ID" value="NZ_FNBP01000007.1"/>
</dbReference>
<dbReference type="OrthoDB" id="1118920at2"/>
<dbReference type="InterPro" id="IPR040511">
    <property type="entry name" value="AGS_C"/>
</dbReference>
<dbReference type="GO" id="GO:0051607">
    <property type="term" value="P:defense response to virus"/>
    <property type="evidence" value="ECO:0007669"/>
    <property type="project" value="UniProtKB-KW"/>
</dbReference>
<dbReference type="Pfam" id="PF18134">
    <property type="entry name" value="AGS_C"/>
    <property type="match status" value="1"/>
</dbReference>
<dbReference type="EMBL" id="FNBP01000007">
    <property type="protein sequence ID" value="SDG43418.1"/>
    <property type="molecule type" value="Genomic_DNA"/>
</dbReference>
<keyword evidence="1" id="KW-0051">Antiviral defense</keyword>
<dbReference type="InterPro" id="IPR006116">
    <property type="entry name" value="NT_2-5OAS_ClassI-CCAase"/>
</dbReference>
<evidence type="ECO:0000259" key="2">
    <source>
        <dbReference type="Pfam" id="PF18134"/>
    </source>
</evidence>
<dbReference type="GO" id="GO:0016779">
    <property type="term" value="F:nucleotidyltransferase activity"/>
    <property type="evidence" value="ECO:0007669"/>
    <property type="project" value="InterPro"/>
</dbReference>
<gene>
    <name evidence="3" type="ORF">SAMN04489759_107185</name>
</gene>
<protein>
    <recommendedName>
        <fullName evidence="2">Adenylyl/Guanylyl and SMODS C-terminal sensor domain-containing protein</fullName>
    </recommendedName>
</protein>
<reference evidence="4" key="1">
    <citation type="submission" date="2016-10" db="EMBL/GenBank/DDBJ databases">
        <authorList>
            <person name="Varghese N."/>
            <person name="Submissions S."/>
        </authorList>
    </citation>
    <scope>NUCLEOTIDE SEQUENCE [LARGE SCALE GENOMIC DNA]</scope>
    <source>
        <strain evidence="4">DSM 16477</strain>
    </source>
</reference>